<dbReference type="InterPro" id="IPR014748">
    <property type="entry name" value="Enoyl-CoA_hydra_C"/>
</dbReference>
<dbReference type="AlphaFoldDB" id="A0A0F7EHV7"/>
<protein>
    <submittedName>
        <fullName evidence="4">Enoyl-CoA hydratase</fullName>
    </submittedName>
</protein>
<dbReference type="GO" id="GO:0006635">
    <property type="term" value="P:fatty acid beta-oxidation"/>
    <property type="evidence" value="ECO:0007669"/>
    <property type="project" value="TreeGrafter"/>
</dbReference>
<evidence type="ECO:0000256" key="3">
    <source>
        <dbReference type="RuleBase" id="RU003707"/>
    </source>
</evidence>
<keyword evidence="2" id="KW-0456">Lyase</keyword>
<evidence type="ECO:0000313" key="4">
    <source>
        <dbReference type="EMBL" id="AKF94374.1"/>
    </source>
</evidence>
<dbReference type="InterPro" id="IPR018376">
    <property type="entry name" value="Enoyl-CoA_hyd/isom_CS"/>
</dbReference>
<gene>
    <name evidence="4" type="ORF">EX87_12555</name>
</gene>
<dbReference type="InterPro" id="IPR029045">
    <property type="entry name" value="ClpP/crotonase-like_dom_sf"/>
</dbReference>
<evidence type="ECO:0000256" key="2">
    <source>
        <dbReference type="ARBA" id="ARBA00023239"/>
    </source>
</evidence>
<organism evidence="4">
    <name type="scientific">Brevibacillus laterosporus</name>
    <name type="common">Bacillus laterosporus</name>
    <dbReference type="NCBI Taxonomy" id="1465"/>
    <lineage>
        <taxon>Bacteria</taxon>
        <taxon>Bacillati</taxon>
        <taxon>Bacillota</taxon>
        <taxon>Bacilli</taxon>
        <taxon>Bacillales</taxon>
        <taxon>Paenibacillaceae</taxon>
        <taxon>Brevibacillus</taxon>
    </lineage>
</organism>
<dbReference type="PANTHER" id="PTHR11941:SF54">
    <property type="entry name" value="ENOYL-COA HYDRATASE, MITOCHONDRIAL"/>
    <property type="match status" value="1"/>
</dbReference>
<sequence>MTIQLEKQGQVGILTIQRPEVYNCLNLVTLERLQRLLLEVSTDTDIRVVIITGAGDKAFCSGADLKERKTMQQSQVQQYIRTIRDVFTQVERLSVPVIAAMNGIAFGGGLELALACDLRVMSETAQTGLTETSLGIIPGAGGTQRLPRLIGKGKAKELILTARRIGAKEALEIGLVNQIVPANQVLEASLSLAQQIALNAPLALAHAKWAIDYGMEVDMATGLALESNAYQILVPTKDRLEGLAAFAEKRKPVYRGE</sequence>
<dbReference type="CDD" id="cd06558">
    <property type="entry name" value="crotonase-like"/>
    <property type="match status" value="1"/>
</dbReference>
<dbReference type="Pfam" id="PF00378">
    <property type="entry name" value="ECH_1"/>
    <property type="match status" value="1"/>
</dbReference>
<accession>A0A0F7EHV7</accession>
<dbReference type="SUPFAM" id="SSF52096">
    <property type="entry name" value="ClpP/crotonase"/>
    <property type="match status" value="1"/>
</dbReference>
<name>A0A0F7EHV7_BRELA</name>
<comment type="similarity">
    <text evidence="1 3">Belongs to the enoyl-CoA hydratase/isomerase family.</text>
</comment>
<dbReference type="PANTHER" id="PTHR11941">
    <property type="entry name" value="ENOYL-COA HYDRATASE-RELATED"/>
    <property type="match status" value="1"/>
</dbReference>
<dbReference type="Gene3D" id="3.90.226.10">
    <property type="entry name" value="2-enoyl-CoA Hydratase, Chain A, domain 1"/>
    <property type="match status" value="1"/>
</dbReference>
<dbReference type="Gene3D" id="1.10.12.10">
    <property type="entry name" value="Lyase 2-enoyl-coa Hydratase, Chain A, domain 2"/>
    <property type="match status" value="1"/>
</dbReference>
<dbReference type="EMBL" id="CP011074">
    <property type="protein sequence ID" value="AKF94374.1"/>
    <property type="molecule type" value="Genomic_DNA"/>
</dbReference>
<dbReference type="FunFam" id="1.10.12.10:FF:000001">
    <property type="entry name" value="Probable enoyl-CoA hydratase, mitochondrial"/>
    <property type="match status" value="1"/>
</dbReference>
<proteinExistence type="inferred from homology"/>
<dbReference type="GO" id="GO:0016836">
    <property type="term" value="F:hydro-lyase activity"/>
    <property type="evidence" value="ECO:0007669"/>
    <property type="project" value="UniProtKB-ARBA"/>
</dbReference>
<reference evidence="4" key="1">
    <citation type="submission" date="2015-03" db="EMBL/GenBank/DDBJ databases">
        <title>MIGS Cultured Bacterial/Archaeal sample from Brevibacillus laterosporus.</title>
        <authorList>
            <person name="Zeng D."/>
            <person name="Zhu L."/>
            <person name="Dong G."/>
            <person name="Ye W."/>
            <person name="Ren D."/>
            <person name="Wu L."/>
            <person name="Xu J."/>
            <person name="Li G."/>
            <person name="Guo L."/>
        </authorList>
    </citation>
    <scope>NUCLEOTIDE SEQUENCE</scope>
    <source>
        <strain evidence="4">B9</strain>
    </source>
</reference>
<dbReference type="RefSeq" id="WP_031413446.1">
    <property type="nucleotide sequence ID" value="NZ_CP011074.1"/>
</dbReference>
<dbReference type="PROSITE" id="PS00166">
    <property type="entry name" value="ENOYL_COA_HYDRATASE"/>
    <property type="match status" value="1"/>
</dbReference>
<dbReference type="InterPro" id="IPR001753">
    <property type="entry name" value="Enoyl-CoA_hydra/iso"/>
</dbReference>
<evidence type="ECO:0000256" key="1">
    <source>
        <dbReference type="ARBA" id="ARBA00005254"/>
    </source>
</evidence>
<dbReference type="FunFam" id="3.90.226.10:FF:000009">
    <property type="entry name" value="Carnitinyl-CoA dehydratase"/>
    <property type="match status" value="1"/>
</dbReference>